<evidence type="ECO:0000313" key="4">
    <source>
        <dbReference type="Proteomes" id="UP000306402"/>
    </source>
</evidence>
<accession>A0A5R9KXT0</accession>
<dbReference type="Gene3D" id="1.10.260.40">
    <property type="entry name" value="lambda repressor-like DNA-binding domains"/>
    <property type="match status" value="1"/>
</dbReference>
<evidence type="ECO:0000256" key="1">
    <source>
        <dbReference type="SAM" id="MobiDB-lite"/>
    </source>
</evidence>
<keyword evidence="4" id="KW-1185">Reference proteome</keyword>
<dbReference type="GO" id="GO:0003677">
    <property type="term" value="F:DNA binding"/>
    <property type="evidence" value="ECO:0007669"/>
    <property type="project" value="InterPro"/>
</dbReference>
<comment type="caution">
    <text evidence="3">The sequence shown here is derived from an EMBL/GenBank/DDBJ whole genome shotgun (WGS) entry which is preliminary data.</text>
</comment>
<dbReference type="EMBL" id="VCEJ01000004">
    <property type="protein sequence ID" value="TLV00919.1"/>
    <property type="molecule type" value="Genomic_DNA"/>
</dbReference>
<protein>
    <submittedName>
        <fullName evidence="3">Helix-turn-helix transcriptional regulator</fullName>
    </submittedName>
</protein>
<dbReference type="Proteomes" id="UP000306402">
    <property type="component" value="Unassembled WGS sequence"/>
</dbReference>
<feature type="domain" description="HTH cro/C1-type" evidence="2">
    <location>
        <begin position="104"/>
        <end position="158"/>
    </location>
</feature>
<dbReference type="PROSITE" id="PS50943">
    <property type="entry name" value="HTH_CROC1"/>
    <property type="match status" value="1"/>
</dbReference>
<feature type="region of interest" description="Disordered" evidence="1">
    <location>
        <begin position="177"/>
        <end position="206"/>
    </location>
</feature>
<dbReference type="OrthoDB" id="1339093at2"/>
<dbReference type="AlphaFoldDB" id="A0A5R9KXT0"/>
<evidence type="ECO:0000313" key="3">
    <source>
        <dbReference type="EMBL" id="TLV00919.1"/>
    </source>
</evidence>
<feature type="compositionally biased region" description="Low complexity" evidence="1">
    <location>
        <begin position="192"/>
        <end position="206"/>
    </location>
</feature>
<dbReference type="SMART" id="SM00530">
    <property type="entry name" value="HTH_XRE"/>
    <property type="match status" value="1"/>
</dbReference>
<organism evidence="3 4">
    <name type="scientific">Dyadobacter luticola</name>
    <dbReference type="NCBI Taxonomy" id="1979387"/>
    <lineage>
        <taxon>Bacteria</taxon>
        <taxon>Pseudomonadati</taxon>
        <taxon>Bacteroidota</taxon>
        <taxon>Cytophagia</taxon>
        <taxon>Cytophagales</taxon>
        <taxon>Spirosomataceae</taxon>
        <taxon>Dyadobacter</taxon>
    </lineage>
</organism>
<gene>
    <name evidence="3" type="ORF">FEN17_15730</name>
</gene>
<name>A0A5R9KXT0_9BACT</name>
<feature type="compositionally biased region" description="Basic and acidic residues" evidence="1">
    <location>
        <begin position="177"/>
        <end position="186"/>
    </location>
</feature>
<proteinExistence type="predicted"/>
<sequence length="206" mass="23714">MAKKQQTAVMSAFDVREMIKKGELTSEIDMERAVWAERSLRLLSKEQSDLEPLRKQVKDLIQRYESLHWSDFDSIPKKQFKESDKAEKQVKKELQFFKKRKELILSKLQENGLNQNDLAALLSHSKSYTSELLSGTRSFSLNDLVIIHRFFDITLENLICTALPEEIERKFNEAKKSVGINREKDSSQITPLAKSSSGAAKLSKSY</sequence>
<dbReference type="InterPro" id="IPR001387">
    <property type="entry name" value="Cro/C1-type_HTH"/>
</dbReference>
<evidence type="ECO:0000259" key="2">
    <source>
        <dbReference type="PROSITE" id="PS50943"/>
    </source>
</evidence>
<dbReference type="RefSeq" id="WP_138366292.1">
    <property type="nucleotide sequence ID" value="NZ_VCEJ01000004.1"/>
</dbReference>
<dbReference type="SUPFAM" id="SSF47413">
    <property type="entry name" value="lambda repressor-like DNA-binding domains"/>
    <property type="match status" value="1"/>
</dbReference>
<dbReference type="Pfam" id="PF01381">
    <property type="entry name" value="HTH_3"/>
    <property type="match status" value="1"/>
</dbReference>
<dbReference type="InterPro" id="IPR010982">
    <property type="entry name" value="Lambda_DNA-bd_dom_sf"/>
</dbReference>
<reference evidence="3 4" key="1">
    <citation type="submission" date="2019-05" db="EMBL/GenBank/DDBJ databases">
        <authorList>
            <person name="Qu J.-H."/>
        </authorList>
    </citation>
    <scope>NUCLEOTIDE SEQUENCE [LARGE SCALE GENOMIC DNA]</scope>
    <source>
        <strain evidence="3 4">T17</strain>
    </source>
</reference>